<sequence>MAFNSTSHSPSTQHEDSVPPSTSRKAGGWRAIAYILGNESFEKLASMSLIANLTVYLRTKYNLGGIFLVNVVTIWTGSSNVLSIAGAVVSDAYLGRFLTLLFGSISSLVGMGTIALTAAIPELRPPACHEPSVCEQPRGWQIVVLLLGLLLLAIGAGGIRPCNIAFGADQFDTRTEKGRARLESFFNWWYFSFTIALMIALTGVVYVQTNISWAIGFAIPTVCLACSIIIFLIGRRTYIIRKPQGSIFIDMAKVISASIKKRKVNLRQSSDHTFYSPATDEELEPTKLMLTDRFNCLNKAAVILDSSELDCQGQPTDSWRLCSVQQVEQLKCLVGIVPVWCSAIGCFVVMDQQNTFGNLQGIQMNQFLGPHFKVPPAWMGNTSMLALSFWIFIYQSLYLPTSRKIMKRDARITLKEKIRTGIVMSILCMVMAGIVEKKRRESALKHGSHVSPLSIGFLLPQFVLSGLTEAFAAVAIMEFFTVQMPESMRSIAGAVFFLSLSIGSYLSSLIVNIIHVATGKNGRQPWLGDHDLNKNRLDYYYFIIASLGVINFVYFTFFAGNYVSSKKAITTGGDLQLDNHSISQSRKFSA</sequence>
<comment type="similarity">
    <text evidence="2">Belongs to the major facilitator superfamily. Proton-dependent oligopeptide transporter (POT/PTR) (TC 2.A.17) family.</text>
</comment>
<feature type="transmembrane region" description="Helical" evidence="8">
    <location>
        <begin position="330"/>
        <end position="350"/>
    </location>
</feature>
<dbReference type="FunCoup" id="A0A068V2Z1">
    <property type="interactions" value="3"/>
</dbReference>
<dbReference type="EMBL" id="HG739176">
    <property type="protein sequence ID" value="CDP14874.1"/>
    <property type="molecule type" value="Genomic_DNA"/>
</dbReference>
<evidence type="ECO:0008006" key="11">
    <source>
        <dbReference type="Google" id="ProtNLM"/>
    </source>
</evidence>
<keyword evidence="3 8" id="KW-0812">Transmembrane</keyword>
<dbReference type="PANTHER" id="PTHR11654">
    <property type="entry name" value="OLIGOPEPTIDE TRANSPORTER-RELATED"/>
    <property type="match status" value="1"/>
</dbReference>
<evidence type="ECO:0000256" key="2">
    <source>
        <dbReference type="ARBA" id="ARBA00005982"/>
    </source>
</evidence>
<evidence type="ECO:0000313" key="10">
    <source>
        <dbReference type="Proteomes" id="UP000295252"/>
    </source>
</evidence>
<evidence type="ECO:0000256" key="8">
    <source>
        <dbReference type="SAM" id="Phobius"/>
    </source>
</evidence>
<dbReference type="AlphaFoldDB" id="A0A068V2Z1"/>
<evidence type="ECO:0000256" key="3">
    <source>
        <dbReference type="ARBA" id="ARBA00022692"/>
    </source>
</evidence>
<evidence type="ECO:0000256" key="4">
    <source>
        <dbReference type="ARBA" id="ARBA00022989"/>
    </source>
</evidence>
<evidence type="ECO:0000313" key="9">
    <source>
        <dbReference type="EMBL" id="CDP14874.1"/>
    </source>
</evidence>
<evidence type="ECO:0000256" key="7">
    <source>
        <dbReference type="SAM" id="MobiDB-lite"/>
    </source>
</evidence>
<feature type="transmembrane region" description="Helical" evidence="8">
    <location>
        <begin position="492"/>
        <end position="519"/>
    </location>
</feature>
<name>A0A068V2Z1_COFCA</name>
<protein>
    <recommendedName>
        <fullName evidence="11">Major facilitator superfamily (MFS) profile domain-containing protein</fullName>
    </recommendedName>
</protein>
<evidence type="ECO:0000256" key="5">
    <source>
        <dbReference type="ARBA" id="ARBA00023136"/>
    </source>
</evidence>
<feature type="region of interest" description="Disordered" evidence="7">
    <location>
        <begin position="1"/>
        <end position="25"/>
    </location>
</feature>
<dbReference type="GO" id="GO:0016020">
    <property type="term" value="C:membrane"/>
    <property type="evidence" value="ECO:0007669"/>
    <property type="project" value="UniProtKB-SubCell"/>
</dbReference>
<dbReference type="OrthoDB" id="8904098at2759"/>
<dbReference type="OMA" id="IMEFFTM"/>
<dbReference type="Pfam" id="PF00854">
    <property type="entry name" value="PTR2"/>
    <property type="match status" value="1"/>
</dbReference>
<feature type="transmembrane region" description="Helical" evidence="8">
    <location>
        <begin position="63"/>
        <end position="85"/>
    </location>
</feature>
<feature type="transmembrane region" description="Helical" evidence="8">
    <location>
        <begin position="377"/>
        <end position="397"/>
    </location>
</feature>
<dbReference type="InParanoid" id="A0A068V2Z1"/>
<dbReference type="InterPro" id="IPR000109">
    <property type="entry name" value="POT_fam"/>
</dbReference>
<dbReference type="Proteomes" id="UP000295252">
    <property type="component" value="Chromosome VI"/>
</dbReference>
<feature type="transmembrane region" description="Helical" evidence="8">
    <location>
        <begin position="140"/>
        <end position="166"/>
    </location>
</feature>
<comment type="subcellular location">
    <subcellularLocation>
        <location evidence="1">Membrane</location>
        <topology evidence="1">Multi-pass membrane protein</topology>
    </subcellularLocation>
</comment>
<dbReference type="Gene3D" id="1.20.1250.20">
    <property type="entry name" value="MFS general substrate transporter like domains"/>
    <property type="match status" value="1"/>
</dbReference>
<proteinExistence type="inferred from homology"/>
<keyword evidence="5 8" id="KW-0472">Membrane</keyword>
<gene>
    <name evidence="9" type="ORF">GSCOC_T00042349001</name>
</gene>
<dbReference type="PhylomeDB" id="A0A068V2Z1"/>
<dbReference type="Gramene" id="CDP14874">
    <property type="protein sequence ID" value="CDP14874"/>
    <property type="gene ID" value="GSCOC_T00042349001"/>
</dbReference>
<dbReference type="InterPro" id="IPR036259">
    <property type="entry name" value="MFS_trans_sf"/>
</dbReference>
<keyword evidence="10" id="KW-1185">Reference proteome</keyword>
<feature type="transmembrane region" description="Helical" evidence="8">
    <location>
        <begin position="213"/>
        <end position="234"/>
    </location>
</feature>
<feature type="compositionally biased region" description="Polar residues" evidence="7">
    <location>
        <begin position="1"/>
        <end position="12"/>
    </location>
</feature>
<evidence type="ECO:0000256" key="1">
    <source>
        <dbReference type="ARBA" id="ARBA00004141"/>
    </source>
</evidence>
<keyword evidence="4 8" id="KW-1133">Transmembrane helix</keyword>
<feature type="transmembrane region" description="Helical" evidence="8">
    <location>
        <begin position="539"/>
        <end position="559"/>
    </location>
</feature>
<evidence type="ECO:0000256" key="6">
    <source>
        <dbReference type="ARBA" id="ARBA00044504"/>
    </source>
</evidence>
<dbReference type="CDD" id="cd17416">
    <property type="entry name" value="MFS_NPF1_2"/>
    <property type="match status" value="1"/>
</dbReference>
<reference evidence="10" key="1">
    <citation type="journal article" date="2014" name="Science">
        <title>The coffee genome provides insight into the convergent evolution of caffeine biosynthesis.</title>
        <authorList>
            <person name="Denoeud F."/>
            <person name="Carretero-Paulet L."/>
            <person name="Dereeper A."/>
            <person name="Droc G."/>
            <person name="Guyot R."/>
            <person name="Pietrella M."/>
            <person name="Zheng C."/>
            <person name="Alberti A."/>
            <person name="Anthony F."/>
            <person name="Aprea G."/>
            <person name="Aury J.M."/>
            <person name="Bento P."/>
            <person name="Bernard M."/>
            <person name="Bocs S."/>
            <person name="Campa C."/>
            <person name="Cenci A."/>
            <person name="Combes M.C."/>
            <person name="Crouzillat D."/>
            <person name="Da Silva C."/>
            <person name="Daddiego L."/>
            <person name="De Bellis F."/>
            <person name="Dussert S."/>
            <person name="Garsmeur O."/>
            <person name="Gayraud T."/>
            <person name="Guignon V."/>
            <person name="Jahn K."/>
            <person name="Jamilloux V."/>
            <person name="Joet T."/>
            <person name="Labadie K."/>
            <person name="Lan T."/>
            <person name="Leclercq J."/>
            <person name="Lepelley M."/>
            <person name="Leroy T."/>
            <person name="Li L.T."/>
            <person name="Librado P."/>
            <person name="Lopez L."/>
            <person name="Munoz A."/>
            <person name="Noel B."/>
            <person name="Pallavicini A."/>
            <person name="Perrotta G."/>
            <person name="Poncet V."/>
            <person name="Pot D."/>
            <person name="Priyono X."/>
            <person name="Rigoreau M."/>
            <person name="Rouard M."/>
            <person name="Rozas J."/>
            <person name="Tranchant-Dubreuil C."/>
            <person name="VanBuren R."/>
            <person name="Zhang Q."/>
            <person name="Andrade A.C."/>
            <person name="Argout X."/>
            <person name="Bertrand B."/>
            <person name="de Kochko A."/>
            <person name="Graziosi G."/>
            <person name="Henry R.J."/>
            <person name="Jayarama X."/>
            <person name="Ming R."/>
            <person name="Nagai C."/>
            <person name="Rounsley S."/>
            <person name="Sankoff D."/>
            <person name="Giuliano G."/>
            <person name="Albert V.A."/>
            <person name="Wincker P."/>
            <person name="Lashermes P."/>
        </authorList>
    </citation>
    <scope>NUCLEOTIDE SEQUENCE [LARGE SCALE GENOMIC DNA]</scope>
    <source>
        <strain evidence="10">cv. DH200-94</strain>
    </source>
</reference>
<feature type="transmembrane region" description="Helical" evidence="8">
    <location>
        <begin position="97"/>
        <end position="120"/>
    </location>
</feature>
<accession>A0A068V2Z1</accession>
<feature type="transmembrane region" description="Helical" evidence="8">
    <location>
        <begin position="187"/>
        <end position="207"/>
    </location>
</feature>
<dbReference type="SUPFAM" id="SSF103473">
    <property type="entry name" value="MFS general substrate transporter"/>
    <property type="match status" value="1"/>
</dbReference>
<dbReference type="GO" id="GO:0022857">
    <property type="term" value="F:transmembrane transporter activity"/>
    <property type="evidence" value="ECO:0007669"/>
    <property type="project" value="InterPro"/>
</dbReference>
<organism evidence="9 10">
    <name type="scientific">Coffea canephora</name>
    <name type="common">Robusta coffee</name>
    <dbReference type="NCBI Taxonomy" id="49390"/>
    <lineage>
        <taxon>Eukaryota</taxon>
        <taxon>Viridiplantae</taxon>
        <taxon>Streptophyta</taxon>
        <taxon>Embryophyta</taxon>
        <taxon>Tracheophyta</taxon>
        <taxon>Spermatophyta</taxon>
        <taxon>Magnoliopsida</taxon>
        <taxon>eudicotyledons</taxon>
        <taxon>Gunneridae</taxon>
        <taxon>Pentapetalae</taxon>
        <taxon>asterids</taxon>
        <taxon>lamiids</taxon>
        <taxon>Gentianales</taxon>
        <taxon>Rubiaceae</taxon>
        <taxon>Ixoroideae</taxon>
        <taxon>Gardenieae complex</taxon>
        <taxon>Bertiereae - Coffeeae clade</taxon>
        <taxon>Coffeeae</taxon>
        <taxon>Coffea</taxon>
    </lineage>
</organism>
<comment type="similarity">
    <text evidence="6">Belongs to the major facilitator superfamily. Phosphate:H(+) symporter (TC 2.A.1.9) family.</text>
</comment>
<feature type="transmembrane region" description="Helical" evidence="8">
    <location>
        <begin position="455"/>
        <end position="480"/>
    </location>
</feature>
<feature type="transmembrane region" description="Helical" evidence="8">
    <location>
        <begin position="418"/>
        <end position="435"/>
    </location>
</feature>